<dbReference type="GO" id="GO:0000166">
    <property type="term" value="F:nucleotide binding"/>
    <property type="evidence" value="ECO:0007669"/>
    <property type="project" value="InterPro"/>
</dbReference>
<dbReference type="Gene3D" id="3.30.360.10">
    <property type="entry name" value="Dihydrodipicolinate Reductase, domain 2"/>
    <property type="match status" value="1"/>
</dbReference>
<evidence type="ECO:0000313" key="2">
    <source>
        <dbReference type="EMBL" id="CAB5225723.1"/>
    </source>
</evidence>
<dbReference type="InterPro" id="IPR000683">
    <property type="entry name" value="Gfo/Idh/MocA-like_OxRdtase_N"/>
</dbReference>
<proteinExistence type="predicted"/>
<accession>A0A6J7X408</accession>
<dbReference type="SUPFAM" id="SSF51735">
    <property type="entry name" value="NAD(P)-binding Rossmann-fold domains"/>
    <property type="match status" value="1"/>
</dbReference>
<feature type="domain" description="Gfo/Idh/MocA-like oxidoreductase N-terminal" evidence="1">
    <location>
        <begin position="41"/>
        <end position="82"/>
    </location>
</feature>
<dbReference type="Pfam" id="PF01408">
    <property type="entry name" value="GFO_IDH_MocA"/>
    <property type="match status" value="1"/>
</dbReference>
<organism evidence="2">
    <name type="scientific">uncultured Caudovirales phage</name>
    <dbReference type="NCBI Taxonomy" id="2100421"/>
    <lineage>
        <taxon>Viruses</taxon>
        <taxon>Duplodnaviria</taxon>
        <taxon>Heunggongvirae</taxon>
        <taxon>Uroviricota</taxon>
        <taxon>Caudoviricetes</taxon>
        <taxon>Peduoviridae</taxon>
        <taxon>Maltschvirus</taxon>
        <taxon>Maltschvirus maltsch</taxon>
    </lineage>
</organism>
<dbReference type="EMBL" id="LR798353">
    <property type="protein sequence ID" value="CAB5225723.1"/>
    <property type="molecule type" value="Genomic_DNA"/>
</dbReference>
<evidence type="ECO:0000259" key="1">
    <source>
        <dbReference type="Pfam" id="PF01408"/>
    </source>
</evidence>
<reference evidence="2" key="1">
    <citation type="submission" date="2020-05" db="EMBL/GenBank/DDBJ databases">
        <authorList>
            <person name="Chiriac C."/>
            <person name="Salcher M."/>
            <person name="Ghai R."/>
            <person name="Kavagutti S V."/>
        </authorList>
    </citation>
    <scope>NUCLEOTIDE SEQUENCE</scope>
</reference>
<sequence length="287" mass="33362">MAKSLVVGLGIGRLYQKVLTNLNHEVITVDLNGSGDYVTVADAVKDHKDFTCAFVCSPNHTHYSIARQVAPYSQIVFCEKPGFKLSSHWRSIQDEFPTTRFMMIKNNQYRDNIDELKTLTHSTRRMFLHWVNYDRVPNPGSWFTNKHLSYGGVSRDLIPHLLSLVAVLDPNYREISWQEPIKFQNWQLTDLTSTDYGQVYANGTYDVDDRWEITGATRNRQWEVRADWRSLTHTDIGIHFGPHFVELGLCPESAYQRMISTAIENLNNNMFWIEQANQDKWIMNLIQ</sequence>
<dbReference type="InterPro" id="IPR036291">
    <property type="entry name" value="NAD(P)-bd_dom_sf"/>
</dbReference>
<gene>
    <name evidence="2" type="ORF">UFOVP758_4</name>
</gene>
<dbReference type="Gene3D" id="3.40.50.720">
    <property type="entry name" value="NAD(P)-binding Rossmann-like Domain"/>
    <property type="match status" value="1"/>
</dbReference>
<protein>
    <submittedName>
        <fullName evidence="2">Oxidoreductase, N-terminal</fullName>
    </submittedName>
</protein>
<name>A0A6J7X408_9CAUD</name>